<dbReference type="EMBL" id="CP010429">
    <property type="protein sequence ID" value="AKD53586.1"/>
    <property type="molecule type" value="Genomic_DNA"/>
</dbReference>
<evidence type="ECO:0000313" key="4">
    <source>
        <dbReference type="Proteomes" id="UP000033054"/>
    </source>
</evidence>
<keyword evidence="3" id="KW-0131">Cell cycle</keyword>
<dbReference type="HOGENOM" id="CLU_048408_0_0_10"/>
<keyword evidence="1" id="KW-1133">Transmembrane helix</keyword>
<sequence length="450" mass="52314">MPIFRSLFVAMRLWFTLIVLVLLFIAAYALPILFPLVRVAFVAFVILIGLDAWLLFRNQARRAVFARREVPDRLSNGDENPITIYLENQYAFRTRVEVIDEIPFQFQRRDVLFNAHLNPRETRAIRYELRPTRRGEYSFGAVNVFALSPLGLLKRRFQFEQGKMVAVYPSYLQMRQYELLAATNRLNEVGVKRIRRLGHSMEFEQVRPYATGDDVRTINWKATSRRSDAQGTSLMINAYQDERSQPVYCLIDKGRVMQSPFDGLTLLDYAINASLVLSNIALLKQDRAGILTFSSQVGQLLPADRRTGHMLRILELLYRQKTQFLETDFESLYASVRTHIRQRSLLLLFTNFETVNAMHRQLPYLRRLAKDHLLLVIFFENTELRSLLDLPASDTEQIYLKTIGEKFAFEKKQIVRELAQYGIQTILTAPQNLTANTVNKYLELKARGMI</sequence>
<dbReference type="PANTHER" id="PTHR33608">
    <property type="entry name" value="BLL2464 PROTEIN"/>
    <property type="match status" value="1"/>
</dbReference>
<organism evidence="3 4">
    <name type="scientific">Spirosoma radiotolerans</name>
    <dbReference type="NCBI Taxonomy" id="1379870"/>
    <lineage>
        <taxon>Bacteria</taxon>
        <taxon>Pseudomonadati</taxon>
        <taxon>Bacteroidota</taxon>
        <taxon>Cytophagia</taxon>
        <taxon>Cytophagales</taxon>
        <taxon>Cytophagaceae</taxon>
        <taxon>Spirosoma</taxon>
    </lineage>
</organism>
<keyword evidence="3" id="KW-0132">Cell division</keyword>
<name>A0A0E3V5E5_9BACT</name>
<accession>A0A0E3V5E5</accession>
<dbReference type="AlphaFoldDB" id="A0A0E3V5E5"/>
<protein>
    <submittedName>
        <fullName evidence="3">Cell division protein DivIC (FtsB), stabilizes FtsL against RasP cleavage</fullName>
    </submittedName>
</protein>
<keyword evidence="4" id="KW-1185">Reference proteome</keyword>
<keyword evidence="1" id="KW-0812">Transmembrane</keyword>
<gene>
    <name evidence="3" type="ORF">SD10_00390</name>
</gene>
<evidence type="ECO:0000256" key="1">
    <source>
        <dbReference type="SAM" id="Phobius"/>
    </source>
</evidence>
<dbReference type="OrthoDB" id="845740at2"/>
<dbReference type="InterPro" id="IPR002881">
    <property type="entry name" value="DUF58"/>
</dbReference>
<dbReference type="InterPro" id="IPR036465">
    <property type="entry name" value="vWFA_dom_sf"/>
</dbReference>
<dbReference type="PANTHER" id="PTHR33608:SF3">
    <property type="entry name" value="SLR2013 PROTEIN"/>
    <property type="match status" value="1"/>
</dbReference>
<dbReference type="GO" id="GO:0051301">
    <property type="term" value="P:cell division"/>
    <property type="evidence" value="ECO:0007669"/>
    <property type="project" value="UniProtKB-KW"/>
</dbReference>
<evidence type="ECO:0000259" key="2">
    <source>
        <dbReference type="Pfam" id="PF01882"/>
    </source>
</evidence>
<evidence type="ECO:0000313" key="3">
    <source>
        <dbReference type="EMBL" id="AKD53586.1"/>
    </source>
</evidence>
<feature type="domain" description="DUF58" evidence="2">
    <location>
        <begin position="205"/>
        <end position="377"/>
    </location>
</feature>
<dbReference type="Pfam" id="PF01882">
    <property type="entry name" value="DUF58"/>
    <property type="match status" value="1"/>
</dbReference>
<dbReference type="Proteomes" id="UP000033054">
    <property type="component" value="Chromosome"/>
</dbReference>
<dbReference type="RefSeq" id="WP_046375173.1">
    <property type="nucleotide sequence ID" value="NZ_CP010429.1"/>
</dbReference>
<keyword evidence="1" id="KW-0472">Membrane</keyword>
<feature type="transmembrane region" description="Helical" evidence="1">
    <location>
        <begin position="39"/>
        <end position="56"/>
    </location>
</feature>
<dbReference type="STRING" id="1379870.SD10_00390"/>
<dbReference type="PATRIC" id="fig|1379870.5.peg.87"/>
<dbReference type="SUPFAM" id="SSF53300">
    <property type="entry name" value="vWA-like"/>
    <property type="match status" value="1"/>
</dbReference>
<dbReference type="KEGG" id="srd:SD10_00390"/>
<reference evidence="3 4" key="1">
    <citation type="journal article" date="2014" name="Curr. Microbiol.">
        <title>Spirosoma radiotolerans sp. nov., a gamma-radiation-resistant bacterium isolated from gamma ray-irradiated soil.</title>
        <authorList>
            <person name="Lee J.J."/>
            <person name="Srinivasan S."/>
            <person name="Lim S."/>
            <person name="Joe M."/>
            <person name="Im S."/>
            <person name="Bae S.I."/>
            <person name="Park K.R."/>
            <person name="Han J.H."/>
            <person name="Park S.H."/>
            <person name="Joo B.M."/>
            <person name="Park S.J."/>
            <person name="Kim M.K."/>
        </authorList>
    </citation>
    <scope>NUCLEOTIDE SEQUENCE [LARGE SCALE GENOMIC DNA]</scope>
    <source>
        <strain evidence="3 4">DG5A</strain>
    </source>
</reference>
<proteinExistence type="predicted"/>